<proteinExistence type="predicted"/>
<evidence type="ECO:0000313" key="1">
    <source>
        <dbReference type="EMBL" id="APF40472.1"/>
    </source>
</evidence>
<evidence type="ECO:0000313" key="2">
    <source>
        <dbReference type="Proteomes" id="UP000183530"/>
    </source>
</evidence>
<dbReference type="AlphaFoldDB" id="A0A1L2ZN59"/>
<protein>
    <recommendedName>
        <fullName evidence="3">Glycosyltransferase</fullName>
    </recommendedName>
</protein>
<name>A0A1L2ZN59_9MICC</name>
<organism evidence="1 2">
    <name type="scientific">Neomicrococcus aestuarii</name>
    <dbReference type="NCBI Taxonomy" id="556325"/>
    <lineage>
        <taxon>Bacteria</taxon>
        <taxon>Bacillati</taxon>
        <taxon>Actinomycetota</taxon>
        <taxon>Actinomycetes</taxon>
        <taxon>Micrococcales</taxon>
        <taxon>Micrococcaceae</taxon>
        <taxon>Neomicrococcus</taxon>
    </lineage>
</organism>
<dbReference type="KEGG" id="nae:BHE16_04925"/>
<sequence>MIGQLPSRTDVRLHALDSIPPSLADKTVGQGKLLRTDALKSLLESSPIPEDGWVVIFDDDATFARSAPSKFLDIAKSAGLDLAGPAIEVGQPFSHDHTQVRPASVARTVQFVEIGPVVAMSPRAVQVLLPLPENFGMGWGLDVEWTQAPNITRGYVDATPILHHGKVGASYNSEVERKRLEEILESYGLQTITELLGWKQSWRPWERRAPWLASAER</sequence>
<gene>
    <name evidence="1" type="ORF">BHE16_04925</name>
</gene>
<keyword evidence="2" id="KW-1185">Reference proteome</keyword>
<reference evidence="1 2" key="1">
    <citation type="submission" date="2016-11" db="EMBL/GenBank/DDBJ databases">
        <title>Genome sequencing of Zhihengliuella aestuarii B18 antagonistic to Plasmodiophora brassicae.</title>
        <authorList>
            <person name="Luo Y."/>
        </authorList>
    </citation>
    <scope>NUCLEOTIDE SEQUENCE [LARGE SCALE GENOMIC DNA]</scope>
    <source>
        <strain evidence="1 2">B18</strain>
    </source>
</reference>
<dbReference type="Proteomes" id="UP000183530">
    <property type="component" value="Chromosome"/>
</dbReference>
<evidence type="ECO:0008006" key="3">
    <source>
        <dbReference type="Google" id="ProtNLM"/>
    </source>
</evidence>
<dbReference type="STRING" id="556325.BHE16_04925"/>
<dbReference type="EMBL" id="CP018135">
    <property type="protein sequence ID" value="APF40472.1"/>
    <property type="molecule type" value="Genomic_DNA"/>
</dbReference>
<accession>A0A1L2ZN59</accession>